<gene>
    <name evidence="2" type="primary">LOC101493261</name>
</gene>
<protein>
    <submittedName>
        <fullName evidence="2">Uncharacterized protein LOC101493261</fullName>
    </submittedName>
</protein>
<accession>A0A1S3EDH0</accession>
<dbReference type="PANTHER" id="PTHR35317:SF27">
    <property type="entry name" value="RETROVIRUS-RELATED POL POLYPROTEIN FROM TRANSPOSON TNT 1-94"/>
    <property type="match status" value="1"/>
</dbReference>
<proteinExistence type="predicted"/>
<dbReference type="OrthoDB" id="1719918at2759"/>
<dbReference type="RefSeq" id="XP_012573887.1">
    <property type="nucleotide sequence ID" value="XM_012718433.1"/>
</dbReference>
<keyword evidence="1" id="KW-1185">Reference proteome</keyword>
<organism evidence="1 2">
    <name type="scientific">Cicer arietinum</name>
    <name type="common">Chickpea</name>
    <name type="synonym">Garbanzo</name>
    <dbReference type="NCBI Taxonomy" id="3827"/>
    <lineage>
        <taxon>Eukaryota</taxon>
        <taxon>Viridiplantae</taxon>
        <taxon>Streptophyta</taxon>
        <taxon>Embryophyta</taxon>
        <taxon>Tracheophyta</taxon>
        <taxon>Spermatophyta</taxon>
        <taxon>Magnoliopsida</taxon>
        <taxon>eudicotyledons</taxon>
        <taxon>Gunneridae</taxon>
        <taxon>Pentapetalae</taxon>
        <taxon>rosids</taxon>
        <taxon>fabids</taxon>
        <taxon>Fabales</taxon>
        <taxon>Fabaceae</taxon>
        <taxon>Papilionoideae</taxon>
        <taxon>50 kb inversion clade</taxon>
        <taxon>NPAAA clade</taxon>
        <taxon>Hologalegina</taxon>
        <taxon>IRL clade</taxon>
        <taxon>Cicereae</taxon>
        <taxon>Cicer</taxon>
    </lineage>
</organism>
<evidence type="ECO:0000313" key="1">
    <source>
        <dbReference type="Proteomes" id="UP000087171"/>
    </source>
</evidence>
<evidence type="ECO:0000313" key="2">
    <source>
        <dbReference type="RefSeq" id="XP_012573887.1"/>
    </source>
</evidence>
<dbReference type="Proteomes" id="UP000087171">
    <property type="component" value="Chromosome Ca7"/>
</dbReference>
<reference evidence="2" key="2">
    <citation type="submission" date="2025-08" db="UniProtKB">
        <authorList>
            <consortium name="RefSeq"/>
        </authorList>
    </citation>
    <scope>IDENTIFICATION</scope>
    <source>
        <tissue evidence="2">Etiolated seedlings</tissue>
    </source>
</reference>
<dbReference type="AlphaFoldDB" id="A0A1S3EDH0"/>
<dbReference type="Pfam" id="PF14223">
    <property type="entry name" value="Retrotran_gag_2"/>
    <property type="match status" value="1"/>
</dbReference>
<reference evidence="1" key="1">
    <citation type="journal article" date="2013" name="Nat. Biotechnol.">
        <title>Draft genome sequence of chickpea (Cicer arietinum) provides a resource for trait improvement.</title>
        <authorList>
            <person name="Varshney R.K."/>
            <person name="Song C."/>
            <person name="Saxena R.K."/>
            <person name="Azam S."/>
            <person name="Yu S."/>
            <person name="Sharpe A.G."/>
            <person name="Cannon S."/>
            <person name="Baek J."/>
            <person name="Rosen B.D."/>
            <person name="Tar'an B."/>
            <person name="Millan T."/>
            <person name="Zhang X."/>
            <person name="Ramsay L.D."/>
            <person name="Iwata A."/>
            <person name="Wang Y."/>
            <person name="Nelson W."/>
            <person name="Farmer A.D."/>
            <person name="Gaur P.M."/>
            <person name="Soderlund C."/>
            <person name="Penmetsa R.V."/>
            <person name="Xu C."/>
            <person name="Bharti A.K."/>
            <person name="He W."/>
            <person name="Winter P."/>
            <person name="Zhao S."/>
            <person name="Hane J.K."/>
            <person name="Carrasquilla-Garcia N."/>
            <person name="Condie J.A."/>
            <person name="Upadhyaya H.D."/>
            <person name="Luo M.C."/>
            <person name="Thudi M."/>
            <person name="Gowda C.L."/>
            <person name="Singh N.P."/>
            <person name="Lichtenzveig J."/>
            <person name="Gali K.K."/>
            <person name="Rubio J."/>
            <person name="Nadarajan N."/>
            <person name="Dolezel J."/>
            <person name="Bansal K.C."/>
            <person name="Xu X."/>
            <person name="Edwards D."/>
            <person name="Zhang G."/>
            <person name="Kahl G."/>
            <person name="Gil J."/>
            <person name="Singh K.B."/>
            <person name="Datta S.K."/>
            <person name="Jackson S.A."/>
            <person name="Wang J."/>
            <person name="Cook D.R."/>
        </authorList>
    </citation>
    <scope>NUCLEOTIDE SEQUENCE [LARGE SCALE GENOMIC DNA]</scope>
    <source>
        <strain evidence="1">cv. CDC Frontier</strain>
    </source>
</reference>
<sequence length="126" mass="14566">MKLKHQGNARVKRAQLNHLHQDFELLTMKQGESITDYFIRVMTVANDMSNYGEDMNDVNIVDKILRTPTDKWNYIVCSIKEAKDMDQLSVDALQSSLLVHEQKFKVSGEDEHALKVTHEESYGRRG</sequence>
<dbReference type="PANTHER" id="PTHR35317">
    <property type="entry name" value="OS04G0629600 PROTEIN"/>
    <property type="match status" value="1"/>
</dbReference>
<dbReference type="STRING" id="3827.A0A1S3EDH0"/>
<name>A0A1S3EDH0_CICAR</name>